<dbReference type="GO" id="GO:0005576">
    <property type="term" value="C:extracellular region"/>
    <property type="evidence" value="ECO:0007669"/>
    <property type="project" value="UniProtKB-SubCell"/>
</dbReference>
<dbReference type="SUPFAM" id="SSF57184">
    <property type="entry name" value="Growth factor receptor domain"/>
    <property type="match status" value="1"/>
</dbReference>
<feature type="compositionally biased region" description="Basic residues" evidence="10">
    <location>
        <begin position="188"/>
        <end position="213"/>
    </location>
</feature>
<dbReference type="GO" id="GO:0008201">
    <property type="term" value="F:heparin binding"/>
    <property type="evidence" value="ECO:0007669"/>
    <property type="project" value="UniProtKB-KW"/>
</dbReference>
<accession>A0A8C6HB56</accession>
<reference evidence="12" key="2">
    <citation type="submission" date="2025-09" db="UniProtKB">
        <authorList>
            <consortium name="Ensembl"/>
        </authorList>
    </citation>
    <scope>IDENTIFICATION</scope>
</reference>
<keyword evidence="13" id="KW-1185">Reference proteome</keyword>
<dbReference type="AlphaFoldDB" id="A0A8C6HB56"/>
<evidence type="ECO:0000313" key="12">
    <source>
        <dbReference type="Ensembl" id="ENSMSIP00000019307.1"/>
    </source>
</evidence>
<proteinExistence type="inferred from homology"/>
<keyword evidence="3" id="KW-0964">Secreted</keyword>
<keyword evidence="5" id="KW-0358">Heparin-binding</keyword>
<evidence type="ECO:0000256" key="4">
    <source>
        <dbReference type="ARBA" id="ARBA00022606"/>
    </source>
</evidence>
<evidence type="ECO:0000256" key="10">
    <source>
        <dbReference type="SAM" id="MobiDB-lite"/>
    </source>
</evidence>
<evidence type="ECO:0000256" key="1">
    <source>
        <dbReference type="ARBA" id="ARBA00004613"/>
    </source>
</evidence>
<evidence type="ECO:0000256" key="9">
    <source>
        <dbReference type="ARBA" id="ARBA00023180"/>
    </source>
</evidence>
<dbReference type="Proteomes" id="UP000694415">
    <property type="component" value="Unplaced"/>
</dbReference>
<dbReference type="PROSITE" id="PS50092">
    <property type="entry name" value="TSP1"/>
    <property type="match status" value="1"/>
</dbReference>
<evidence type="ECO:0000256" key="5">
    <source>
        <dbReference type="ARBA" id="ARBA00022674"/>
    </source>
</evidence>
<feature type="region of interest" description="Disordered" evidence="10">
    <location>
        <begin position="178"/>
        <end position="213"/>
    </location>
</feature>
<dbReference type="CDD" id="cd00064">
    <property type="entry name" value="FU"/>
    <property type="match status" value="1"/>
</dbReference>
<dbReference type="GO" id="GO:0016055">
    <property type="term" value="P:Wnt signaling pathway"/>
    <property type="evidence" value="ECO:0007669"/>
    <property type="project" value="UniProtKB-KW"/>
</dbReference>
<evidence type="ECO:0000256" key="6">
    <source>
        <dbReference type="ARBA" id="ARBA00022687"/>
    </source>
</evidence>
<dbReference type="Gene3D" id="2.10.220.10">
    <property type="entry name" value="Hormone Receptor, Insulin-like Growth Factor Receptor 1, Chain A, domain 2"/>
    <property type="match status" value="1"/>
</dbReference>
<sequence length="213" mass="24003">MLSVSHPMLNLSRDEKGKRLPMWPSSRTAKSGLLASILTPVSQGLGLHRDRPTSGRAMGPHPRQLTYVVPGSIAECGATCESCFSQDFCIRCKRRFHLYKGKCLPTCPPGTLTHQSTRECQEECEPSPWGSWSPCIHNGKTCGSGWGLETRVREAGPAKQEETASCRVLSESRKCPIKRLCPGERNPRQKNRKDRRQRKDRKLERRPHQRGSQ</sequence>
<evidence type="ECO:0000256" key="3">
    <source>
        <dbReference type="ARBA" id="ARBA00022525"/>
    </source>
</evidence>
<evidence type="ECO:0000313" key="13">
    <source>
        <dbReference type="Proteomes" id="UP000694415"/>
    </source>
</evidence>
<dbReference type="InterPro" id="IPR006212">
    <property type="entry name" value="Furin_repeat"/>
</dbReference>
<keyword evidence="7" id="KW-0732">Signal</keyword>
<keyword evidence="9" id="KW-0325">Glycoprotein</keyword>
<reference evidence="12" key="1">
    <citation type="submission" date="2025-08" db="UniProtKB">
        <authorList>
            <consortium name="Ensembl"/>
        </authorList>
    </citation>
    <scope>IDENTIFICATION</scope>
</reference>
<dbReference type="InterPro" id="IPR043601">
    <property type="entry name" value="Rspo_Fu-CRD_dom"/>
</dbReference>
<evidence type="ECO:0000256" key="7">
    <source>
        <dbReference type="ARBA" id="ARBA00022729"/>
    </source>
</evidence>
<feature type="domain" description="R-spondin Fu-CRD" evidence="11">
    <location>
        <begin position="74"/>
        <end position="120"/>
    </location>
</feature>
<organism evidence="12 13">
    <name type="scientific">Mus spicilegus</name>
    <name type="common">Mound-building mouse</name>
    <dbReference type="NCBI Taxonomy" id="10103"/>
    <lineage>
        <taxon>Eukaryota</taxon>
        <taxon>Metazoa</taxon>
        <taxon>Chordata</taxon>
        <taxon>Craniata</taxon>
        <taxon>Vertebrata</taxon>
        <taxon>Euteleostomi</taxon>
        <taxon>Mammalia</taxon>
        <taxon>Eutheria</taxon>
        <taxon>Euarchontoglires</taxon>
        <taxon>Glires</taxon>
        <taxon>Rodentia</taxon>
        <taxon>Myomorpha</taxon>
        <taxon>Muroidea</taxon>
        <taxon>Muridae</taxon>
        <taxon>Murinae</taxon>
        <taxon>Mus</taxon>
        <taxon>Mus</taxon>
    </lineage>
</organism>
<keyword evidence="8" id="KW-1015">Disulfide bond</keyword>
<dbReference type="InterPro" id="IPR000884">
    <property type="entry name" value="TSP1_rpt"/>
</dbReference>
<dbReference type="SMART" id="SM00209">
    <property type="entry name" value="TSP1"/>
    <property type="match status" value="1"/>
</dbReference>
<dbReference type="Ensembl" id="ENSMSIT00000024381.1">
    <property type="protein sequence ID" value="ENSMSIP00000019307.1"/>
    <property type="gene ID" value="ENSMSIG00000016420.1"/>
</dbReference>
<comment type="similarity">
    <text evidence="2">Belongs to the R-spondin family.</text>
</comment>
<name>A0A8C6HB56_MUSSI</name>
<protein>
    <submittedName>
        <fullName evidence="12">R-spondin 4</fullName>
    </submittedName>
</protein>
<evidence type="ECO:0000256" key="8">
    <source>
        <dbReference type="ARBA" id="ARBA00023157"/>
    </source>
</evidence>
<keyword evidence="6" id="KW-0879">Wnt signaling pathway</keyword>
<dbReference type="GeneTree" id="ENSGT00940000160937"/>
<dbReference type="InterPro" id="IPR051514">
    <property type="entry name" value="R-spondin"/>
</dbReference>
<dbReference type="SMART" id="SM00261">
    <property type="entry name" value="FU"/>
    <property type="match status" value="1"/>
</dbReference>
<dbReference type="InterPro" id="IPR009030">
    <property type="entry name" value="Growth_fac_rcpt_cys_sf"/>
</dbReference>
<dbReference type="PANTHER" id="PTHR46987:SF6">
    <property type="entry name" value="R-SPONDIN-4"/>
    <property type="match status" value="1"/>
</dbReference>
<feature type="region of interest" description="Disordered" evidence="10">
    <location>
        <begin position="1"/>
        <end position="22"/>
    </location>
</feature>
<evidence type="ECO:0000259" key="11">
    <source>
        <dbReference type="Pfam" id="PF15913"/>
    </source>
</evidence>
<dbReference type="Pfam" id="PF15913">
    <property type="entry name" value="Furin-like_2"/>
    <property type="match status" value="1"/>
</dbReference>
<comment type="subcellular location">
    <subcellularLocation>
        <location evidence="1">Secreted</location>
    </subcellularLocation>
</comment>
<evidence type="ECO:0000256" key="2">
    <source>
        <dbReference type="ARBA" id="ARBA00007308"/>
    </source>
</evidence>
<dbReference type="GO" id="GO:0030177">
    <property type="term" value="P:positive regulation of Wnt signaling pathway"/>
    <property type="evidence" value="ECO:0007669"/>
    <property type="project" value="UniProtKB-ARBA"/>
</dbReference>
<dbReference type="PANTHER" id="PTHR46987">
    <property type="entry name" value="NEUROHYPOPHYSIAL HORMONES, N-TERMINAL DOMAIN CONTAINING PROTEIN"/>
    <property type="match status" value="1"/>
</dbReference>
<keyword evidence="4" id="KW-0716">Sensory transduction</keyword>